<feature type="compositionally biased region" description="Basic and acidic residues" evidence="1">
    <location>
        <begin position="108"/>
        <end position="121"/>
    </location>
</feature>
<name>A0A6C0JWB2_9ZZZZ</name>
<sequence length="566" mass="64928">MSYSRRTMTSLDDPITYAEELTLTREDTILEDESESSSSESEKEEEPETFSSEEEEPERRRPVATPDRRNRMEPRERRGRVEPRGRRNEGGLVRHGRRGLGTIQGGNRDGDQPVLQRREGCDDSGYRDVFARLYEKIQGDSNSVNGDEEPQNPNRVFCTSEGDDVLECQMIINDTIVEPSVDASETKGQTIYHMFQFDKDNGYVIHFDSTKDSHWRGYKGSSIIKDEIGMLTMPTYGSEIAKFVDIKFTHLEKLKVVNYFPLYRNNGILSKVNSRSITTLCTNVVDKQSLRFMRRNRVEVLRVRPLNFTLTDPGIGPGIPFTDSYYISNKVELRKAKLKLKELHAPLELVDKLMLNLDESSISLLHVSPKNGDGIISTRFPDLKALMVHSSTTAVSLFEKSRHLFENLEHISIMSVDSSVPQLTGLIKATGIKSLELSNFHYVMRRSNPTEVGQLLRGIKEFRISGNIYGKERLCEYYYDAFEGLETLILGGTKFYPKVEDQPDYRSDPHEEVAIVPIFPVKNIVLDSFVPPWDTFKSNRVCIYDKDTPRIVYSTRRRMRHKSAKF</sequence>
<accession>A0A6C0JWB2</accession>
<evidence type="ECO:0000256" key="1">
    <source>
        <dbReference type="SAM" id="MobiDB-lite"/>
    </source>
</evidence>
<feature type="region of interest" description="Disordered" evidence="1">
    <location>
        <begin position="1"/>
        <end position="121"/>
    </location>
</feature>
<organism evidence="2">
    <name type="scientific">viral metagenome</name>
    <dbReference type="NCBI Taxonomy" id="1070528"/>
    <lineage>
        <taxon>unclassified sequences</taxon>
        <taxon>metagenomes</taxon>
        <taxon>organismal metagenomes</taxon>
    </lineage>
</organism>
<reference evidence="2" key="1">
    <citation type="journal article" date="2020" name="Nature">
        <title>Giant virus diversity and host interactions through global metagenomics.</title>
        <authorList>
            <person name="Schulz F."/>
            <person name="Roux S."/>
            <person name="Paez-Espino D."/>
            <person name="Jungbluth S."/>
            <person name="Walsh D.A."/>
            <person name="Denef V.J."/>
            <person name="McMahon K.D."/>
            <person name="Konstantinidis K.T."/>
            <person name="Eloe-Fadrosh E.A."/>
            <person name="Kyrpides N.C."/>
            <person name="Woyke T."/>
        </authorList>
    </citation>
    <scope>NUCLEOTIDE SEQUENCE</scope>
    <source>
        <strain evidence="2">GVMAG-S-1063924-116</strain>
    </source>
</reference>
<dbReference type="EMBL" id="MN740698">
    <property type="protein sequence ID" value="QHU08677.1"/>
    <property type="molecule type" value="Genomic_DNA"/>
</dbReference>
<feature type="compositionally biased region" description="Basic and acidic residues" evidence="1">
    <location>
        <begin position="57"/>
        <end position="89"/>
    </location>
</feature>
<feature type="compositionally biased region" description="Acidic residues" evidence="1">
    <location>
        <begin position="42"/>
        <end position="56"/>
    </location>
</feature>
<proteinExistence type="predicted"/>
<dbReference type="AlphaFoldDB" id="A0A6C0JWB2"/>
<feature type="compositionally biased region" description="Polar residues" evidence="1">
    <location>
        <begin position="1"/>
        <end position="10"/>
    </location>
</feature>
<protein>
    <submittedName>
        <fullName evidence="2">Uncharacterized protein</fullName>
    </submittedName>
</protein>
<evidence type="ECO:0000313" key="2">
    <source>
        <dbReference type="EMBL" id="QHU08677.1"/>
    </source>
</evidence>